<keyword evidence="1" id="KW-1133">Transmembrane helix</keyword>
<dbReference type="SUPFAM" id="SSF48452">
    <property type="entry name" value="TPR-like"/>
    <property type="match status" value="2"/>
</dbReference>
<dbReference type="SMART" id="SM00028">
    <property type="entry name" value="TPR"/>
    <property type="match status" value="6"/>
</dbReference>
<sequence>MSRLVRIIILLVAIPRVKSCSQGVALHRRKLWRLILLACLGLIIAISFPTHYSTASVATGSNTHTQNLTSNPNLVQRGQKLYQAGQFWQAATVWQQAATAFEAQGDILKQALVLSYIASAWEQLGEWNRANTAITKSLKLLKQEQTSQETKDSSTLILAQILNTQGHLQLAQGQDSEALATWQQAETAYAGIGDQVGILGSQINQARALQTLGMYRRARANLEQVKQKLQLQPDSILKVTGLRNLGDALRRLGDLDASWQTLPQSLTLAQSLAEIERSLAGELPSQISVTLLSLGNTARAQGETEKAITLYRQAAATAVLSTFKIQALVNQLSLLVETKKWAVVQTLWLQINSQLTKMPPSRMAVYAKINLAQSLMKMGKRADGQKKSPPISIDNSTIAQILATALQQAKDLGDQRALSSALGNLGSLYEQTQQWANAQDLTEQALVLAQAHKITDIAYQWQWQLGRLRQAQGDHEGAIAAYTEAVNNLKLLRNDIVAINSDAQFSFREQVEPVYREL</sequence>
<feature type="transmembrane region" description="Helical" evidence="1">
    <location>
        <begin position="31"/>
        <end position="52"/>
    </location>
</feature>
<organism evidence="2">
    <name type="scientific">Symploca sp. SIO1C4</name>
    <dbReference type="NCBI Taxonomy" id="2607765"/>
    <lineage>
        <taxon>Bacteria</taxon>
        <taxon>Bacillati</taxon>
        <taxon>Cyanobacteriota</taxon>
        <taxon>Cyanophyceae</taxon>
        <taxon>Coleofasciculales</taxon>
        <taxon>Coleofasciculaceae</taxon>
        <taxon>Symploca</taxon>
    </lineage>
</organism>
<keyword evidence="1" id="KW-0812">Transmembrane</keyword>
<dbReference type="InterPro" id="IPR019734">
    <property type="entry name" value="TPR_rpt"/>
</dbReference>
<dbReference type="AlphaFoldDB" id="A0A6B3NG63"/>
<reference evidence="2" key="1">
    <citation type="submission" date="2019-11" db="EMBL/GenBank/DDBJ databases">
        <title>Genomic insights into an expanded diversity of filamentous marine cyanobacteria reveals the extraordinary biosynthetic potential of Moorea and Okeania.</title>
        <authorList>
            <person name="Ferreira Leao T."/>
            <person name="Wang M."/>
            <person name="Moss N."/>
            <person name="Da Silva R."/>
            <person name="Sanders J."/>
            <person name="Nurk S."/>
            <person name="Gurevich A."/>
            <person name="Humphrey G."/>
            <person name="Reher R."/>
            <person name="Zhu Q."/>
            <person name="Belda-Ferre P."/>
            <person name="Glukhov E."/>
            <person name="Rex R."/>
            <person name="Dorrestein P.C."/>
            <person name="Knight R."/>
            <person name="Pevzner P."/>
            <person name="Gerwick W.H."/>
            <person name="Gerwick L."/>
        </authorList>
    </citation>
    <scope>NUCLEOTIDE SEQUENCE</scope>
    <source>
        <strain evidence="2">SIO1C4</strain>
    </source>
</reference>
<dbReference type="Pfam" id="PF13176">
    <property type="entry name" value="TPR_7"/>
    <property type="match status" value="2"/>
</dbReference>
<evidence type="ECO:0000313" key="2">
    <source>
        <dbReference type="EMBL" id="NER30663.1"/>
    </source>
</evidence>
<proteinExistence type="predicted"/>
<keyword evidence="1" id="KW-0472">Membrane</keyword>
<accession>A0A6B3NG63</accession>
<gene>
    <name evidence="2" type="ORF">F6J89_24365</name>
</gene>
<evidence type="ECO:0000256" key="1">
    <source>
        <dbReference type="SAM" id="Phobius"/>
    </source>
</evidence>
<protein>
    <submittedName>
        <fullName evidence="2">Tetratricopeptide repeat protein</fullName>
    </submittedName>
</protein>
<dbReference type="EMBL" id="JAAHFQ010000614">
    <property type="protein sequence ID" value="NER30663.1"/>
    <property type="molecule type" value="Genomic_DNA"/>
</dbReference>
<dbReference type="Gene3D" id="1.25.40.10">
    <property type="entry name" value="Tetratricopeptide repeat domain"/>
    <property type="match status" value="3"/>
</dbReference>
<dbReference type="InterPro" id="IPR011990">
    <property type="entry name" value="TPR-like_helical_dom_sf"/>
</dbReference>
<dbReference type="PANTHER" id="PTHR10098">
    <property type="entry name" value="RAPSYN-RELATED"/>
    <property type="match status" value="1"/>
</dbReference>
<comment type="caution">
    <text evidence="2">The sequence shown here is derived from an EMBL/GenBank/DDBJ whole genome shotgun (WGS) entry which is preliminary data.</text>
</comment>
<name>A0A6B3NG63_9CYAN</name>